<dbReference type="GO" id="GO:0030170">
    <property type="term" value="F:pyridoxal phosphate binding"/>
    <property type="evidence" value="ECO:0007669"/>
    <property type="project" value="InterPro"/>
</dbReference>
<reference evidence="5" key="2">
    <citation type="submission" date="2021-04" db="EMBL/GenBank/DDBJ databases">
        <authorList>
            <person name="Podell S."/>
        </authorList>
    </citation>
    <scope>NUCLEOTIDE SEQUENCE</scope>
    <source>
        <strain evidence="5">Hildebrandi</strain>
    </source>
</reference>
<keyword evidence="6" id="KW-1185">Reference proteome</keyword>
<accession>A0A9K3Q544</accession>
<feature type="domain" description="Aminotransferase class I/classII large" evidence="4">
    <location>
        <begin position="85"/>
        <end position="508"/>
    </location>
</feature>
<keyword evidence="1" id="KW-0808">Transferase</keyword>
<evidence type="ECO:0000256" key="2">
    <source>
        <dbReference type="ARBA" id="ARBA00022898"/>
    </source>
</evidence>
<evidence type="ECO:0000259" key="4">
    <source>
        <dbReference type="Pfam" id="PF00155"/>
    </source>
</evidence>
<organism evidence="5 6">
    <name type="scientific">Nitzschia inconspicua</name>
    <dbReference type="NCBI Taxonomy" id="303405"/>
    <lineage>
        <taxon>Eukaryota</taxon>
        <taxon>Sar</taxon>
        <taxon>Stramenopiles</taxon>
        <taxon>Ochrophyta</taxon>
        <taxon>Bacillariophyta</taxon>
        <taxon>Bacillariophyceae</taxon>
        <taxon>Bacillariophycidae</taxon>
        <taxon>Bacillariales</taxon>
        <taxon>Bacillariaceae</taxon>
        <taxon>Nitzschia</taxon>
    </lineage>
</organism>
<evidence type="ECO:0000256" key="1">
    <source>
        <dbReference type="ARBA" id="ARBA00022679"/>
    </source>
</evidence>
<comment type="caution">
    <text evidence="5">The sequence shown here is derived from an EMBL/GenBank/DDBJ whole genome shotgun (WGS) entry which is preliminary data.</text>
</comment>
<evidence type="ECO:0000313" key="5">
    <source>
        <dbReference type="EMBL" id="KAG7371473.1"/>
    </source>
</evidence>
<protein>
    <submittedName>
        <fullName evidence="5">8-amino-7-oxononanoate synthase</fullName>
    </submittedName>
</protein>
<feature type="compositionally biased region" description="Low complexity" evidence="3">
    <location>
        <begin position="217"/>
        <end position="226"/>
    </location>
</feature>
<dbReference type="PANTHER" id="PTHR13693:SF77">
    <property type="entry name" value="8-AMINO-7-OXONONANOATE SYNTHASE"/>
    <property type="match status" value="1"/>
</dbReference>
<dbReference type="InterPro" id="IPR050087">
    <property type="entry name" value="AON_synthase_class-II"/>
</dbReference>
<dbReference type="OrthoDB" id="2382073at2759"/>
<name>A0A9K3Q544_9STRA</name>
<dbReference type="PANTHER" id="PTHR13693">
    <property type="entry name" value="CLASS II AMINOTRANSFERASE/8-AMINO-7-OXONONANOATE SYNTHASE"/>
    <property type="match status" value="1"/>
</dbReference>
<dbReference type="Pfam" id="PF00155">
    <property type="entry name" value="Aminotran_1_2"/>
    <property type="match status" value="1"/>
</dbReference>
<evidence type="ECO:0000313" key="6">
    <source>
        <dbReference type="Proteomes" id="UP000693970"/>
    </source>
</evidence>
<sequence>MTTSYNAAATVVMDGRSTTTSSTTGSGVSSSCFSSFSSSSPAESFERTHLHPALERRRTLGSLRTLTPYHSHGTSLDDNGNTQSFLDFSSNDYLGLAQSQQQHDIVQEIYHQEQRTYHSLGSTGSRLLTGDSQYAHTLERQLAQYHQQPAALVCNSGYDANLAVLSSLVAHGAILFLDELCHNSIQMGIRMGQRRGTHNHTQQKENQSTNDNDDNNDQTTSVFTTTNSTVRSFGHNSVNELETLLHEVSSTSTSSSTSSSQPTSSSIVIVVESIYSMDGDAAPLQDIFDLAYRYNACVVVDEAHGLGVYGVRGMGLIEEYQLQHHPSLLCAIYTFGKAAGCHGAVVCGSDTMIEFLYNFGRPIIYSTTLPYHSLVCIDCAYHTMRNDTGQRLRHHVLDLVQTFRRLMTDQVIATIRSGSSTDSSSGSGIGCGGRMSLLVESRSPIQAILIPGNQRCVDFCKMMYIRSNGSIRLFPIRSPTVSHGQERVRVVLHAFNTKDQVQYLVSMIRLCLIDLQLLPASLEMTPTTTITTQPRHRSKL</sequence>
<proteinExistence type="predicted"/>
<dbReference type="EMBL" id="JAGRRH010000004">
    <property type="protein sequence ID" value="KAG7371473.1"/>
    <property type="molecule type" value="Genomic_DNA"/>
</dbReference>
<dbReference type="GO" id="GO:0016740">
    <property type="term" value="F:transferase activity"/>
    <property type="evidence" value="ECO:0007669"/>
    <property type="project" value="UniProtKB-KW"/>
</dbReference>
<keyword evidence="2" id="KW-0663">Pyridoxal phosphate</keyword>
<dbReference type="InterPro" id="IPR004839">
    <property type="entry name" value="Aminotransferase_I/II_large"/>
</dbReference>
<reference evidence="5" key="1">
    <citation type="journal article" date="2021" name="Sci. Rep.">
        <title>Diploid genomic architecture of Nitzschia inconspicua, an elite biomass production diatom.</title>
        <authorList>
            <person name="Oliver A."/>
            <person name="Podell S."/>
            <person name="Pinowska A."/>
            <person name="Traller J.C."/>
            <person name="Smith S.R."/>
            <person name="McClure R."/>
            <person name="Beliaev A."/>
            <person name="Bohutskyi P."/>
            <person name="Hill E.A."/>
            <person name="Rabines A."/>
            <person name="Zheng H."/>
            <person name="Allen L.Z."/>
            <person name="Kuo A."/>
            <person name="Grigoriev I.V."/>
            <person name="Allen A.E."/>
            <person name="Hazlebeck D."/>
            <person name="Allen E.E."/>
        </authorList>
    </citation>
    <scope>NUCLEOTIDE SEQUENCE</scope>
    <source>
        <strain evidence="5">Hildebrandi</strain>
    </source>
</reference>
<gene>
    <name evidence="5" type="ORF">IV203_020043</name>
</gene>
<dbReference type="AlphaFoldDB" id="A0A9K3Q544"/>
<evidence type="ECO:0000256" key="3">
    <source>
        <dbReference type="SAM" id="MobiDB-lite"/>
    </source>
</evidence>
<dbReference type="Proteomes" id="UP000693970">
    <property type="component" value="Unassembled WGS sequence"/>
</dbReference>
<feature type="region of interest" description="Disordered" evidence="3">
    <location>
        <begin position="194"/>
        <end position="226"/>
    </location>
</feature>